<gene>
    <name evidence="3" type="ORF">SAMEA4029010_CIC11G00000005104</name>
</gene>
<dbReference type="Proteomes" id="UP000182334">
    <property type="component" value="Chromosome II"/>
</dbReference>
<dbReference type="STRING" id="45354.A0A1L0BG13"/>
<dbReference type="PANTHER" id="PTHR33119">
    <property type="entry name" value="IFI3P"/>
    <property type="match status" value="1"/>
</dbReference>
<evidence type="ECO:0000313" key="4">
    <source>
        <dbReference type="Proteomes" id="UP000182334"/>
    </source>
</evidence>
<name>A0A1L0BG13_9ASCO</name>
<dbReference type="PANTHER" id="PTHR33119:SF1">
    <property type="entry name" value="FE2OG DIOXYGENASE DOMAIN-CONTAINING PROTEIN"/>
    <property type="match status" value="1"/>
</dbReference>
<feature type="domain" description="DUF4246" evidence="1">
    <location>
        <begin position="77"/>
        <end position="480"/>
    </location>
</feature>
<proteinExistence type="predicted"/>
<dbReference type="InterPro" id="IPR049207">
    <property type="entry name" value="DUF4246_N"/>
</dbReference>
<dbReference type="InterPro" id="IPR025340">
    <property type="entry name" value="DUF4246"/>
</dbReference>
<evidence type="ECO:0000313" key="3">
    <source>
        <dbReference type="EMBL" id="SGZ50035.1"/>
    </source>
</evidence>
<dbReference type="InterPro" id="IPR049192">
    <property type="entry name" value="DUF4246_C"/>
</dbReference>
<evidence type="ECO:0000259" key="2">
    <source>
        <dbReference type="Pfam" id="PF21666"/>
    </source>
</evidence>
<sequence length="538" mass="62774">MYRKDFVSKSPFKHPWWSPFGGIGDSIRCLDERLIVELSNQIRAKPAWTTKYKNSDIVSKWRNEFDEQEHKSEHVGQVFDYVIRELEWYDKVESTRPEFSDKKFKIGPDDRIVFSDGAIDDKTAKSLASGVAEFEKVTPKDYHPGSDNLVVDLVHPSLFHLEYGRTKALNDGQLEVVEFNEEIPKFKKGLSEWGISKRFQWLPAELDLDKDSKTFSFGSYINNLHPLKYSNLYESIAEVFNQVVPGLNFSLARYLSEEYVRVPIPNYSEAYKEGFSDWEEKFWENYDHESFDESAHDEERKEFLRDFPPTYSKDPVTKDFDVRDFSKLKVVVKLANIELTPEKPKYAGGSWHVEGTINEDIVATVLYYYDIENIKDSKLSFRGGSEDPNYEQGDTLYCEHFFGLKDEDKMTKFVGSVDAEEGRVIIFPNFFQHHVDPFELADPLKPGKRKILCFFFVDPHNDLVKSTRDVPPQNKEWVNDKELLDKYFPGVNLEEIATMTWEEALKARDELMAERTAAQDGDDEWDFPYTRSFSLCEH</sequence>
<accession>A0A1L0BG13</accession>
<dbReference type="OrthoDB" id="415532at2759"/>
<evidence type="ECO:0000259" key="1">
    <source>
        <dbReference type="Pfam" id="PF14033"/>
    </source>
</evidence>
<reference evidence="3 4" key="1">
    <citation type="submission" date="2016-10" db="EMBL/GenBank/DDBJ databases">
        <authorList>
            <person name="de Groot N.N."/>
        </authorList>
    </citation>
    <scope>NUCLEOTIDE SEQUENCE [LARGE SCALE GENOMIC DNA]</scope>
    <source>
        <strain evidence="3 4">CBS 141442</strain>
    </source>
</reference>
<dbReference type="AlphaFoldDB" id="A0A1L0BG13"/>
<dbReference type="Pfam" id="PF21666">
    <property type="entry name" value="DUF4246_N"/>
    <property type="match status" value="1"/>
</dbReference>
<dbReference type="EMBL" id="LT635757">
    <property type="protein sequence ID" value="SGZ50035.1"/>
    <property type="molecule type" value="Genomic_DNA"/>
</dbReference>
<protein>
    <submittedName>
        <fullName evidence="3">CIC11C00000005104</fullName>
    </submittedName>
</protein>
<feature type="domain" description="DUF4246" evidence="2">
    <location>
        <begin position="8"/>
        <end position="64"/>
    </location>
</feature>
<dbReference type="Pfam" id="PF14033">
    <property type="entry name" value="DUF4246"/>
    <property type="match status" value="1"/>
</dbReference>
<keyword evidence="4" id="KW-1185">Reference proteome</keyword>
<organism evidence="3 4">
    <name type="scientific">Sungouiella intermedia</name>
    <dbReference type="NCBI Taxonomy" id="45354"/>
    <lineage>
        <taxon>Eukaryota</taxon>
        <taxon>Fungi</taxon>
        <taxon>Dikarya</taxon>
        <taxon>Ascomycota</taxon>
        <taxon>Saccharomycotina</taxon>
        <taxon>Pichiomycetes</taxon>
        <taxon>Metschnikowiaceae</taxon>
        <taxon>Sungouiella</taxon>
    </lineage>
</organism>